<accession>A0A0A9E266</accession>
<reference evidence="1" key="2">
    <citation type="journal article" date="2015" name="Data Brief">
        <title>Shoot transcriptome of the giant reed, Arundo donax.</title>
        <authorList>
            <person name="Barrero R.A."/>
            <person name="Guerrero F.D."/>
            <person name="Moolhuijzen P."/>
            <person name="Goolsby J.A."/>
            <person name="Tidwell J."/>
            <person name="Bellgard S.E."/>
            <person name="Bellgard M.I."/>
        </authorList>
    </citation>
    <scope>NUCLEOTIDE SEQUENCE</scope>
    <source>
        <tissue evidence="1">Shoot tissue taken approximately 20 cm above the soil surface</tissue>
    </source>
</reference>
<proteinExistence type="predicted"/>
<dbReference type="PANTHER" id="PTHR36617">
    <property type="entry name" value="PROTEIN, PUTATIVE-RELATED"/>
    <property type="match status" value="1"/>
</dbReference>
<protein>
    <recommendedName>
        <fullName evidence="2">Reverse transcriptase zinc-binding domain-containing protein</fullName>
    </recommendedName>
</protein>
<name>A0A0A9E266_ARUDO</name>
<sequence>MQLDTTTTELSIFQTATQIQLGNGHMTKFWHDRWLHGQASKVLAPLLYRKVWRKNIIVAQALDRRRWMKGLQRISNVTELHQFVDLWIQVQEVQLTEQPDCVIWRYASSGIYTSQSAYNLQFQLGTDLESQSQEQV</sequence>
<organism evidence="1">
    <name type="scientific">Arundo donax</name>
    <name type="common">Giant reed</name>
    <name type="synonym">Donax arundinaceus</name>
    <dbReference type="NCBI Taxonomy" id="35708"/>
    <lineage>
        <taxon>Eukaryota</taxon>
        <taxon>Viridiplantae</taxon>
        <taxon>Streptophyta</taxon>
        <taxon>Embryophyta</taxon>
        <taxon>Tracheophyta</taxon>
        <taxon>Spermatophyta</taxon>
        <taxon>Magnoliopsida</taxon>
        <taxon>Liliopsida</taxon>
        <taxon>Poales</taxon>
        <taxon>Poaceae</taxon>
        <taxon>PACMAD clade</taxon>
        <taxon>Arundinoideae</taxon>
        <taxon>Arundineae</taxon>
        <taxon>Arundo</taxon>
    </lineage>
</organism>
<dbReference type="PANTHER" id="PTHR36617:SF8">
    <property type="entry name" value="OS10G0457800 PROTEIN"/>
    <property type="match status" value="1"/>
</dbReference>
<dbReference type="AlphaFoldDB" id="A0A0A9E266"/>
<dbReference type="EMBL" id="GBRH01203794">
    <property type="protein sequence ID" value="JAD94101.1"/>
    <property type="molecule type" value="Transcribed_RNA"/>
</dbReference>
<reference evidence="1" key="1">
    <citation type="submission" date="2014-09" db="EMBL/GenBank/DDBJ databases">
        <authorList>
            <person name="Magalhaes I.L.F."/>
            <person name="Oliveira U."/>
            <person name="Santos F.R."/>
            <person name="Vidigal T.H.D.A."/>
            <person name="Brescovit A.D."/>
            <person name="Santos A.J."/>
        </authorList>
    </citation>
    <scope>NUCLEOTIDE SEQUENCE</scope>
    <source>
        <tissue evidence="1">Shoot tissue taken approximately 20 cm above the soil surface</tissue>
    </source>
</reference>
<evidence type="ECO:0000313" key="1">
    <source>
        <dbReference type="EMBL" id="JAD94101.1"/>
    </source>
</evidence>
<evidence type="ECO:0008006" key="2">
    <source>
        <dbReference type="Google" id="ProtNLM"/>
    </source>
</evidence>